<protein>
    <submittedName>
        <fullName evidence="1">Uncharacterized protein</fullName>
    </submittedName>
</protein>
<dbReference type="AlphaFoldDB" id="A0A1Y2FMG9"/>
<dbReference type="RefSeq" id="XP_040726570.1">
    <property type="nucleotide sequence ID" value="XM_040866629.1"/>
</dbReference>
<comment type="caution">
    <text evidence="1">The sequence shown here is derived from an EMBL/GenBank/DDBJ whole genome shotgun (WGS) entry which is preliminary data.</text>
</comment>
<sequence>MVRAHHAVARLAVRVSPGSGTSWIHLCHLVEPFALWPCFLPTAAFIVTAYRALIYKACSHAHCWSCDRHADVWTVSVLGLSIKFHTVGGVVASQVLKFRWATCPLSRPLTQKLTQEARTDRMRIIGNAIDTVYRIRSISSKTLST</sequence>
<gene>
    <name evidence="1" type="ORF">BCR37DRAFT_251617</name>
</gene>
<name>A0A1Y2FMG9_PROLT</name>
<evidence type="ECO:0000313" key="1">
    <source>
        <dbReference type="EMBL" id="ORY84787.1"/>
    </source>
</evidence>
<accession>A0A1Y2FMG9</accession>
<dbReference type="GeneID" id="63783228"/>
<keyword evidence="2" id="KW-1185">Reference proteome</keyword>
<proteinExistence type="predicted"/>
<organism evidence="1 2">
    <name type="scientific">Protomyces lactucae-debilis</name>
    <dbReference type="NCBI Taxonomy" id="2754530"/>
    <lineage>
        <taxon>Eukaryota</taxon>
        <taxon>Fungi</taxon>
        <taxon>Dikarya</taxon>
        <taxon>Ascomycota</taxon>
        <taxon>Taphrinomycotina</taxon>
        <taxon>Taphrinomycetes</taxon>
        <taxon>Taphrinales</taxon>
        <taxon>Protomycetaceae</taxon>
        <taxon>Protomyces</taxon>
    </lineage>
</organism>
<dbReference type="Proteomes" id="UP000193685">
    <property type="component" value="Unassembled WGS sequence"/>
</dbReference>
<reference evidence="1 2" key="1">
    <citation type="submission" date="2016-07" db="EMBL/GenBank/DDBJ databases">
        <title>Pervasive Adenine N6-methylation of Active Genes in Fungi.</title>
        <authorList>
            <consortium name="DOE Joint Genome Institute"/>
            <person name="Mondo S.J."/>
            <person name="Dannebaum R.O."/>
            <person name="Kuo R.C."/>
            <person name="Labutti K."/>
            <person name="Haridas S."/>
            <person name="Kuo A."/>
            <person name="Salamov A."/>
            <person name="Ahrendt S.R."/>
            <person name="Lipzen A."/>
            <person name="Sullivan W."/>
            <person name="Andreopoulos W.B."/>
            <person name="Clum A."/>
            <person name="Lindquist E."/>
            <person name="Daum C."/>
            <person name="Ramamoorthy G.K."/>
            <person name="Gryganskyi A."/>
            <person name="Culley D."/>
            <person name="Magnuson J.K."/>
            <person name="James T.Y."/>
            <person name="O'Malley M.A."/>
            <person name="Stajich J.E."/>
            <person name="Spatafora J.W."/>
            <person name="Visel A."/>
            <person name="Grigoriev I.V."/>
        </authorList>
    </citation>
    <scope>NUCLEOTIDE SEQUENCE [LARGE SCALE GENOMIC DNA]</scope>
    <source>
        <strain evidence="1 2">12-1054</strain>
    </source>
</reference>
<evidence type="ECO:0000313" key="2">
    <source>
        <dbReference type="Proteomes" id="UP000193685"/>
    </source>
</evidence>
<dbReference type="EMBL" id="MCFI01000005">
    <property type="protein sequence ID" value="ORY84787.1"/>
    <property type="molecule type" value="Genomic_DNA"/>
</dbReference>